<dbReference type="InterPro" id="IPR011009">
    <property type="entry name" value="Kinase-like_dom_sf"/>
</dbReference>
<accession>A0ABN8QDQ6</accession>
<reference evidence="15 16" key="1">
    <citation type="submission" date="2022-05" db="EMBL/GenBank/DDBJ databases">
        <authorList>
            <consortium name="Genoscope - CEA"/>
            <person name="William W."/>
        </authorList>
    </citation>
    <scope>NUCLEOTIDE SEQUENCE [LARGE SCALE GENOMIC DNA]</scope>
</reference>
<proteinExistence type="inferred from homology"/>
<protein>
    <recommendedName>
        <fullName evidence="2 10">Guanylate cyclase</fullName>
        <ecNumber evidence="2 10">4.6.1.2</ecNumber>
    </recommendedName>
</protein>
<keyword evidence="5" id="KW-1133">Transmembrane helix</keyword>
<dbReference type="Pfam" id="PF00211">
    <property type="entry name" value="Guanylate_cyc"/>
    <property type="match status" value="1"/>
</dbReference>
<dbReference type="CDD" id="cd06370">
    <property type="entry name" value="PBP1_SAP_GC-like"/>
    <property type="match status" value="1"/>
</dbReference>
<feature type="domain" description="Protein kinase" evidence="13">
    <location>
        <begin position="544"/>
        <end position="831"/>
    </location>
</feature>
<dbReference type="Pfam" id="PF01094">
    <property type="entry name" value="ANF_receptor"/>
    <property type="match status" value="1"/>
</dbReference>
<evidence type="ECO:0000256" key="7">
    <source>
        <dbReference type="ARBA" id="ARBA00023239"/>
    </source>
</evidence>
<gene>
    <name evidence="15" type="ORF">PLOB_00003786</name>
</gene>
<dbReference type="PANTHER" id="PTHR11920:SF501">
    <property type="entry name" value="GUANYLATE CYCLASE 32E"/>
    <property type="match status" value="1"/>
</dbReference>
<evidence type="ECO:0000259" key="14">
    <source>
        <dbReference type="PROSITE" id="PS50125"/>
    </source>
</evidence>
<dbReference type="InterPro" id="IPR001245">
    <property type="entry name" value="Ser-Thr/Tyr_kinase_cat_dom"/>
</dbReference>
<evidence type="ECO:0000256" key="1">
    <source>
        <dbReference type="ARBA" id="ARBA00004479"/>
    </source>
</evidence>
<feature type="domain" description="Guanylate cyclase" evidence="14">
    <location>
        <begin position="904"/>
        <end position="1035"/>
    </location>
</feature>
<keyword evidence="4" id="KW-0547">Nucleotide-binding</keyword>
<dbReference type="EMBL" id="CALNXK010000114">
    <property type="protein sequence ID" value="CAH3159796.1"/>
    <property type="molecule type" value="Genomic_DNA"/>
</dbReference>
<dbReference type="SUPFAM" id="SSF56112">
    <property type="entry name" value="Protein kinase-like (PK-like)"/>
    <property type="match status" value="1"/>
</dbReference>
<evidence type="ECO:0000256" key="3">
    <source>
        <dbReference type="ARBA" id="ARBA00022692"/>
    </source>
</evidence>
<dbReference type="PROSITE" id="PS50125">
    <property type="entry name" value="GUANYLATE_CYCLASE_2"/>
    <property type="match status" value="1"/>
</dbReference>
<dbReference type="Proteomes" id="UP001159405">
    <property type="component" value="Unassembled WGS sequence"/>
</dbReference>
<dbReference type="PANTHER" id="PTHR11920">
    <property type="entry name" value="GUANYLYL CYCLASE"/>
    <property type="match status" value="1"/>
</dbReference>
<dbReference type="CDD" id="cd14042">
    <property type="entry name" value="PK_GC-A_B"/>
    <property type="match status" value="1"/>
</dbReference>
<comment type="caution">
    <text evidence="15">The sequence shown here is derived from an EMBL/GenBank/DDBJ whole genome shotgun (WGS) entry which is preliminary data.</text>
</comment>
<dbReference type="CDD" id="cd07302">
    <property type="entry name" value="CHD"/>
    <property type="match status" value="1"/>
</dbReference>
<comment type="subcellular location">
    <subcellularLocation>
        <location evidence="1">Membrane</location>
        <topology evidence="1">Single-pass type I membrane protein</topology>
    </subcellularLocation>
</comment>
<dbReference type="Gene3D" id="3.30.70.1230">
    <property type="entry name" value="Nucleotide cyclase"/>
    <property type="match status" value="1"/>
</dbReference>
<dbReference type="InterPro" id="IPR001054">
    <property type="entry name" value="A/G_cyclase"/>
</dbReference>
<comment type="similarity">
    <text evidence="9">Belongs to the adenylyl cyclase class-4/guanylyl cyclase family.</text>
</comment>
<evidence type="ECO:0000256" key="5">
    <source>
        <dbReference type="ARBA" id="ARBA00022989"/>
    </source>
</evidence>
<dbReference type="InterPro" id="IPR050401">
    <property type="entry name" value="Cyclic_nucleotide_synthase"/>
</dbReference>
<evidence type="ECO:0000256" key="2">
    <source>
        <dbReference type="ARBA" id="ARBA00012202"/>
    </source>
</evidence>
<sequence>MAMQTLATLMWLVALLHFPSPTTEEVKLGLLIPFKRTDRLGNSFHRGKFYASAMSIAVDHINHRSDLLPGENVTFIWNDTDCEEEKTLQAMVYQLTQGVSAFIGPGCTCNTSARMAASFNKTMISYMCSNPEVSYKKLYPTFIRTFAIDTKLTPSLLSLLNYFNWKRVAIIYENVTKWIEMKTNLVKGLKANGITVAQELLTHHSELYRPQNDSDYYRGILRKIKQEARIVVYVTDFHIAREGMLHAYDENMTNGDYVFIIFELDQLQVAIKTDLPFKWFFSSHTSTLIRLHHVKQAFEAAFVLAVKSPSSKSYVNFTEELKIRSTDEPFNSTAYTGYLFQRKKDEFLANKTKPPIYGAYLYDAVYQYAIALNKTLEKNQPATGEIIAKKMQNVQYDSILGYKINFDTNGDAEFNLTLLDMQLTGKRIAKHEMIPVGDFQIKYDNKTKKGEQIFVRRPGIAIKWPGGRTGPPRDSPECGFHGELCIGPTREDVKTKIIAGVSGSLAILALLLLLNIYRQYRLERELKRLLWKIDYNDLCFEKKTTSVSSLGSNSQKETEPELHAPLVNDEEDDLFKYTAIAVYKGNLVAVKRLAKKSVDLTRTVLMELKQMRDIRHDNLNPFIGACVESPNICVISQYCSKGSLQDVLENDAVKLDHLFTASLVSDIIKGMAYLQSTDIKSHGDLKSSNCLVDSHWMLKIADYGLNTFKEKQAKTYPSEHSYYRDLLWVAPEILRLPHRPTRGTQKGDVYSFGIILQEFHTREGPYSSSYLDPQEIVDKVQSGEIPPFRPTVSELITKVEELRELMKQCWVENPELRPDFQEIRKIVNKMLTNKGMKTNIFENVVYMMETYANNLEELVNERTGQLIDEKKKTDSLLERMLPRPVAEQLKRGKAVEAEAFREVSIYFSDIVGFTELSAESTPLQVVTLLNDLYTLFDDIISEYDVYKVETIGDAYMVVSGLPIRNGHKHAGEIARMALHLVEAVKKDFTVRHKSDYKLKLRVGIHSGPVVAGVVGITMPRYCLFGDTVNTASRMESNGEALRIHISEVTKRILETIGGFVVESRGEVYLKGKGSVTTFWLLDAAQKPTHKPRPVSKLSNSIPSEFPLLSLPGFKSGTVGSSSSIVSGLKRSSSLRVSHFRKSQGSPILKRWQKLEDPPRQPSRDSLPSKLDPNGNQSTHM</sequence>
<keyword evidence="3" id="KW-0812">Transmembrane</keyword>
<comment type="catalytic activity">
    <reaction evidence="10">
        <text>GTP = 3',5'-cyclic GMP + diphosphate</text>
        <dbReference type="Rhea" id="RHEA:13665"/>
        <dbReference type="ChEBI" id="CHEBI:33019"/>
        <dbReference type="ChEBI" id="CHEBI:37565"/>
        <dbReference type="ChEBI" id="CHEBI:57746"/>
        <dbReference type="EC" id="4.6.1.2"/>
    </reaction>
</comment>
<dbReference type="InterPro" id="IPR029787">
    <property type="entry name" value="Nucleotide_cyclase"/>
</dbReference>
<dbReference type="Gene3D" id="1.10.510.10">
    <property type="entry name" value="Transferase(Phosphotransferase) domain 1"/>
    <property type="match status" value="1"/>
</dbReference>
<feature type="signal peptide" evidence="12">
    <location>
        <begin position="1"/>
        <end position="24"/>
    </location>
</feature>
<feature type="compositionally biased region" description="Basic and acidic residues" evidence="11">
    <location>
        <begin position="1152"/>
        <end position="1162"/>
    </location>
</feature>
<evidence type="ECO:0000259" key="13">
    <source>
        <dbReference type="PROSITE" id="PS50011"/>
    </source>
</evidence>
<organism evidence="15 16">
    <name type="scientific">Porites lobata</name>
    <dbReference type="NCBI Taxonomy" id="104759"/>
    <lineage>
        <taxon>Eukaryota</taxon>
        <taxon>Metazoa</taxon>
        <taxon>Cnidaria</taxon>
        <taxon>Anthozoa</taxon>
        <taxon>Hexacorallia</taxon>
        <taxon>Scleractinia</taxon>
        <taxon>Fungiina</taxon>
        <taxon>Poritidae</taxon>
        <taxon>Porites</taxon>
    </lineage>
</organism>
<keyword evidence="7 9" id="KW-0456">Lyase</keyword>
<dbReference type="InterPro" id="IPR001828">
    <property type="entry name" value="ANF_lig-bd_rcpt"/>
</dbReference>
<name>A0ABN8QDQ6_9CNID</name>
<evidence type="ECO:0000256" key="4">
    <source>
        <dbReference type="ARBA" id="ARBA00022741"/>
    </source>
</evidence>
<evidence type="ECO:0000256" key="10">
    <source>
        <dbReference type="RuleBase" id="RU003431"/>
    </source>
</evidence>
<dbReference type="EC" id="4.6.1.2" evidence="2 10"/>
<dbReference type="InterPro" id="IPR000719">
    <property type="entry name" value="Prot_kinase_dom"/>
</dbReference>
<dbReference type="SUPFAM" id="SSF55073">
    <property type="entry name" value="Nucleotide cyclase"/>
    <property type="match status" value="1"/>
</dbReference>
<evidence type="ECO:0000256" key="8">
    <source>
        <dbReference type="ARBA" id="ARBA00023293"/>
    </source>
</evidence>
<dbReference type="PROSITE" id="PS50011">
    <property type="entry name" value="PROTEIN_KINASE_DOM"/>
    <property type="match status" value="1"/>
</dbReference>
<dbReference type="SMART" id="SM00044">
    <property type="entry name" value="CYCc"/>
    <property type="match status" value="1"/>
</dbReference>
<dbReference type="Gene3D" id="3.40.50.2300">
    <property type="match status" value="2"/>
</dbReference>
<evidence type="ECO:0000313" key="16">
    <source>
        <dbReference type="Proteomes" id="UP001159405"/>
    </source>
</evidence>
<keyword evidence="12" id="KW-0732">Signal</keyword>
<dbReference type="SMART" id="SM00220">
    <property type="entry name" value="S_TKc"/>
    <property type="match status" value="1"/>
</dbReference>
<dbReference type="SUPFAM" id="SSF53822">
    <property type="entry name" value="Periplasmic binding protein-like I"/>
    <property type="match status" value="1"/>
</dbReference>
<evidence type="ECO:0000313" key="15">
    <source>
        <dbReference type="EMBL" id="CAH3159796.1"/>
    </source>
</evidence>
<dbReference type="InterPro" id="IPR018297">
    <property type="entry name" value="A/G_cyclase_CS"/>
</dbReference>
<feature type="region of interest" description="Disordered" evidence="11">
    <location>
        <begin position="1135"/>
        <end position="1180"/>
    </location>
</feature>
<dbReference type="InterPro" id="IPR028082">
    <property type="entry name" value="Peripla_BP_I"/>
</dbReference>
<keyword evidence="16" id="KW-1185">Reference proteome</keyword>
<feature type="chain" id="PRO_5046141927" description="Guanylate cyclase" evidence="12">
    <location>
        <begin position="25"/>
        <end position="1180"/>
    </location>
</feature>
<evidence type="ECO:0000256" key="9">
    <source>
        <dbReference type="RuleBase" id="RU000405"/>
    </source>
</evidence>
<keyword evidence="8 10" id="KW-0141">cGMP biosynthesis</keyword>
<dbReference type="PROSITE" id="PS00452">
    <property type="entry name" value="GUANYLATE_CYCLASE_1"/>
    <property type="match status" value="1"/>
</dbReference>
<evidence type="ECO:0000256" key="11">
    <source>
        <dbReference type="SAM" id="MobiDB-lite"/>
    </source>
</evidence>
<evidence type="ECO:0000256" key="6">
    <source>
        <dbReference type="ARBA" id="ARBA00023136"/>
    </source>
</evidence>
<evidence type="ECO:0000256" key="12">
    <source>
        <dbReference type="SAM" id="SignalP"/>
    </source>
</evidence>
<keyword evidence="6" id="KW-0472">Membrane</keyword>
<dbReference type="Pfam" id="PF07714">
    <property type="entry name" value="PK_Tyr_Ser-Thr"/>
    <property type="match status" value="1"/>
</dbReference>